<comment type="function">
    <text evidence="5">Responsible for synthesis of pseudouridine from uracil.</text>
</comment>
<keyword evidence="5" id="KW-0413">Isomerase</keyword>
<evidence type="ECO:0000313" key="8">
    <source>
        <dbReference type="Proteomes" id="UP000199095"/>
    </source>
</evidence>
<dbReference type="InterPro" id="IPR020103">
    <property type="entry name" value="PsdUridine_synth_cat_dom_sf"/>
</dbReference>
<dbReference type="InterPro" id="IPR006224">
    <property type="entry name" value="PsdUridine_synth_RluA-like_CS"/>
</dbReference>
<dbReference type="PROSITE" id="PS50889">
    <property type="entry name" value="S4"/>
    <property type="match status" value="1"/>
</dbReference>
<dbReference type="InterPro" id="IPR006225">
    <property type="entry name" value="PsdUridine_synth_RluC/D"/>
</dbReference>
<dbReference type="Proteomes" id="UP000199095">
    <property type="component" value="Unassembled WGS sequence"/>
</dbReference>
<dbReference type="InterPro" id="IPR050188">
    <property type="entry name" value="RluA_PseudoU_synthase"/>
</dbReference>
<dbReference type="PANTHER" id="PTHR21600">
    <property type="entry name" value="MITOCHONDRIAL RNA PSEUDOURIDINE SYNTHASE"/>
    <property type="match status" value="1"/>
</dbReference>
<dbReference type="GO" id="GO:0009982">
    <property type="term" value="F:pseudouridine synthase activity"/>
    <property type="evidence" value="ECO:0007669"/>
    <property type="project" value="InterPro"/>
</dbReference>
<reference evidence="8" key="1">
    <citation type="submission" date="2016-10" db="EMBL/GenBank/DDBJ databases">
        <authorList>
            <person name="Varghese N."/>
            <person name="Submissions S."/>
        </authorList>
    </citation>
    <scope>NUCLEOTIDE SEQUENCE [LARGE SCALE GENOMIC DNA]</scope>
    <source>
        <strain evidence="8">CGMCC 1.3566</strain>
    </source>
</reference>
<dbReference type="PROSITE" id="PS01129">
    <property type="entry name" value="PSI_RLU"/>
    <property type="match status" value="1"/>
</dbReference>
<evidence type="ECO:0000256" key="5">
    <source>
        <dbReference type="RuleBase" id="RU362028"/>
    </source>
</evidence>
<comment type="catalytic activity">
    <reaction evidence="1 5">
        <text>a uridine in RNA = a pseudouridine in RNA</text>
        <dbReference type="Rhea" id="RHEA:48348"/>
        <dbReference type="Rhea" id="RHEA-COMP:12068"/>
        <dbReference type="Rhea" id="RHEA-COMP:12069"/>
        <dbReference type="ChEBI" id="CHEBI:65314"/>
        <dbReference type="ChEBI" id="CHEBI:65315"/>
    </reaction>
</comment>
<dbReference type="Pfam" id="PF00849">
    <property type="entry name" value="PseudoU_synth_2"/>
    <property type="match status" value="1"/>
</dbReference>
<dbReference type="EMBL" id="FOHJ01000015">
    <property type="protein sequence ID" value="SEU02804.1"/>
    <property type="molecule type" value="Genomic_DNA"/>
</dbReference>
<dbReference type="OrthoDB" id="9807829at2"/>
<accession>A0A1I0J194</accession>
<evidence type="ECO:0000259" key="6">
    <source>
        <dbReference type="Pfam" id="PF00849"/>
    </source>
</evidence>
<dbReference type="NCBIfam" id="TIGR00005">
    <property type="entry name" value="rluA_subfam"/>
    <property type="match status" value="1"/>
</dbReference>
<comment type="similarity">
    <text evidence="2 5">Belongs to the pseudouridine synthase RluA family.</text>
</comment>
<evidence type="ECO:0000256" key="4">
    <source>
        <dbReference type="PROSITE-ProRule" id="PRU00182"/>
    </source>
</evidence>
<dbReference type="GO" id="GO:0140098">
    <property type="term" value="F:catalytic activity, acting on RNA"/>
    <property type="evidence" value="ECO:0007669"/>
    <property type="project" value="UniProtKB-ARBA"/>
</dbReference>
<feature type="domain" description="Pseudouridine synthase RsuA/RluA-like" evidence="6">
    <location>
        <begin position="85"/>
        <end position="234"/>
    </location>
</feature>
<dbReference type="GO" id="GO:0000455">
    <property type="term" value="P:enzyme-directed rRNA pseudouridine synthesis"/>
    <property type="evidence" value="ECO:0007669"/>
    <property type="project" value="TreeGrafter"/>
</dbReference>
<feature type="active site" evidence="3">
    <location>
        <position position="132"/>
    </location>
</feature>
<evidence type="ECO:0000256" key="3">
    <source>
        <dbReference type="PIRSR" id="PIRSR606225-1"/>
    </source>
</evidence>
<evidence type="ECO:0000256" key="1">
    <source>
        <dbReference type="ARBA" id="ARBA00000073"/>
    </source>
</evidence>
<dbReference type="CDD" id="cd02869">
    <property type="entry name" value="PseudoU_synth_RluA_like"/>
    <property type="match status" value="1"/>
</dbReference>
<dbReference type="STRING" id="237682.SAMN05421676_11511"/>
<dbReference type="SUPFAM" id="SSF55120">
    <property type="entry name" value="Pseudouridine synthase"/>
    <property type="match status" value="1"/>
</dbReference>
<dbReference type="AlphaFoldDB" id="A0A1I0J194"/>
<gene>
    <name evidence="7" type="ORF">SAMN05421676_11511</name>
</gene>
<dbReference type="GO" id="GO:0003723">
    <property type="term" value="F:RNA binding"/>
    <property type="evidence" value="ECO:0007669"/>
    <property type="project" value="UniProtKB-KW"/>
</dbReference>
<dbReference type="InterPro" id="IPR006145">
    <property type="entry name" value="PsdUridine_synth_RsuA/RluA"/>
</dbReference>
<keyword evidence="4" id="KW-0694">RNA-binding</keyword>
<organism evidence="7 8">
    <name type="scientific">Salinibacillus kushneri</name>
    <dbReference type="NCBI Taxonomy" id="237682"/>
    <lineage>
        <taxon>Bacteria</taxon>
        <taxon>Bacillati</taxon>
        <taxon>Bacillota</taxon>
        <taxon>Bacilli</taxon>
        <taxon>Bacillales</taxon>
        <taxon>Bacillaceae</taxon>
        <taxon>Salinibacillus</taxon>
    </lineage>
</organism>
<name>A0A1I0J194_9BACI</name>
<evidence type="ECO:0000256" key="2">
    <source>
        <dbReference type="ARBA" id="ARBA00010876"/>
    </source>
</evidence>
<sequence length="293" mass="33890">MKWTIEDKHDGMLVRDYLVSVRAFSRRMIKTVKFSDGIRINGNSATVRYILHKGDLLEIIFPEEQKESRLQPKEVPLHIVYEDGDVLVLEKQTNIPVMPSPHSNQASIANGLLAYYLKQDENYTAHIVTRLDRNTSGLMLVAKHRYSHSQLSSFQQKGLVKRAYTAFVDGYLKEKKGEIDAPIGRKPGSIIEREVREDGQKAVTFYEVNQEYDGFSSVKILLQTGRTHQIRVHFTWLGSPLLGDDLYGGPMDRIKRQALHCHKLSFYHPFRQKWLHFSSVFPDDMRRILTCEN</sequence>
<dbReference type="EC" id="5.4.99.-" evidence="5"/>
<dbReference type="PANTHER" id="PTHR21600:SF35">
    <property type="entry name" value="PSEUDOURIDINE SYNTHASE"/>
    <property type="match status" value="1"/>
</dbReference>
<protein>
    <recommendedName>
        <fullName evidence="5">Pseudouridine synthase</fullName>
        <ecNumber evidence="5">5.4.99.-</ecNumber>
    </recommendedName>
</protein>
<keyword evidence="8" id="KW-1185">Reference proteome</keyword>
<dbReference type="Gene3D" id="3.30.2350.10">
    <property type="entry name" value="Pseudouridine synthase"/>
    <property type="match status" value="1"/>
</dbReference>
<proteinExistence type="inferred from homology"/>
<evidence type="ECO:0000313" key="7">
    <source>
        <dbReference type="EMBL" id="SEU02804.1"/>
    </source>
</evidence>